<organism evidence="1 2">
    <name type="scientific">Chryseobacterium paridis</name>
    <dbReference type="NCBI Taxonomy" id="2800328"/>
    <lineage>
        <taxon>Bacteria</taxon>
        <taxon>Pseudomonadati</taxon>
        <taxon>Bacteroidota</taxon>
        <taxon>Flavobacteriia</taxon>
        <taxon>Flavobacteriales</taxon>
        <taxon>Weeksellaceae</taxon>
        <taxon>Chryseobacterium group</taxon>
        <taxon>Chryseobacterium</taxon>
    </lineage>
</organism>
<dbReference type="EMBL" id="JAENHK010000010">
    <property type="protein sequence ID" value="MBK1896335.1"/>
    <property type="molecule type" value="Genomic_DNA"/>
</dbReference>
<dbReference type="RefSeq" id="WP_200245803.1">
    <property type="nucleotide sequence ID" value="NZ_JAENHK010000010.1"/>
</dbReference>
<accession>A0ABS1FV66</accession>
<keyword evidence="2" id="KW-1185">Reference proteome</keyword>
<protein>
    <recommendedName>
        <fullName evidence="3">Calcium-mediated lectin domain-containing protein</fullName>
    </recommendedName>
</protein>
<evidence type="ECO:0000313" key="1">
    <source>
        <dbReference type="EMBL" id="MBK1896335.1"/>
    </source>
</evidence>
<comment type="caution">
    <text evidence="1">The sequence shown here is derived from an EMBL/GenBank/DDBJ whole genome shotgun (WGS) entry which is preliminary data.</text>
</comment>
<proteinExistence type="predicted"/>
<name>A0ABS1FV66_9FLAO</name>
<dbReference type="Proteomes" id="UP000628669">
    <property type="component" value="Unassembled WGS sequence"/>
</dbReference>
<gene>
    <name evidence="1" type="ORF">JHL15_11265</name>
</gene>
<sequence>MSGINTNHLSFNSQKDRINLPPNKTFKITGYIGIKGSTTGNSNTTPGYITSLFSAGGDADAIVTTQGYTESSTESFDDGGVTPPIIIVTTGDAGTGYVELKVRYGGSNAGDAGYYVSGAATRTSVGTYILLEEV</sequence>
<evidence type="ECO:0008006" key="3">
    <source>
        <dbReference type="Google" id="ProtNLM"/>
    </source>
</evidence>
<evidence type="ECO:0000313" key="2">
    <source>
        <dbReference type="Proteomes" id="UP000628669"/>
    </source>
</evidence>
<reference evidence="2" key="1">
    <citation type="submission" date="2021-01" db="EMBL/GenBank/DDBJ databases">
        <title>Genome public.</title>
        <authorList>
            <person name="Liu C."/>
            <person name="Sun Q."/>
        </authorList>
    </citation>
    <scope>NUCLEOTIDE SEQUENCE [LARGE SCALE GENOMIC DNA]</scope>
    <source>
        <strain evidence="2">YIM B02567</strain>
    </source>
</reference>